<evidence type="ECO:0000313" key="4">
    <source>
        <dbReference type="Proteomes" id="UP001195914"/>
    </source>
</evidence>
<dbReference type="GO" id="GO:0005524">
    <property type="term" value="F:ATP binding"/>
    <property type="evidence" value="ECO:0007669"/>
    <property type="project" value="InterPro"/>
</dbReference>
<dbReference type="AlphaFoldDB" id="A0AAD9GL51"/>
<name>A0AAD9GL51_BABDI</name>
<dbReference type="Gene3D" id="3.40.50.10810">
    <property type="entry name" value="Tandem AAA-ATPase domain"/>
    <property type="match status" value="1"/>
</dbReference>
<keyword evidence="1" id="KW-0103">Bromodomain</keyword>
<keyword evidence="4" id="KW-1185">Reference proteome</keyword>
<feature type="domain" description="Helicase ATP-binding" evidence="2">
    <location>
        <begin position="399"/>
        <end position="570"/>
    </location>
</feature>
<reference evidence="3" key="1">
    <citation type="journal article" date="2014" name="Nucleic Acids Res.">
        <title>The evolutionary dynamics of variant antigen genes in Babesia reveal a history of genomic innovation underlying host-parasite interaction.</title>
        <authorList>
            <person name="Jackson A.P."/>
            <person name="Otto T.D."/>
            <person name="Darby A."/>
            <person name="Ramaprasad A."/>
            <person name="Xia D."/>
            <person name="Echaide I.E."/>
            <person name="Farber M."/>
            <person name="Gahlot S."/>
            <person name="Gamble J."/>
            <person name="Gupta D."/>
            <person name="Gupta Y."/>
            <person name="Jackson L."/>
            <person name="Malandrin L."/>
            <person name="Malas T.B."/>
            <person name="Moussa E."/>
            <person name="Nair M."/>
            <person name="Reid A.J."/>
            <person name="Sanders M."/>
            <person name="Sharma J."/>
            <person name="Tracey A."/>
            <person name="Quail M.A."/>
            <person name="Weir W."/>
            <person name="Wastling J.M."/>
            <person name="Hall N."/>
            <person name="Willadsen P."/>
            <person name="Lingelbach K."/>
            <person name="Shiels B."/>
            <person name="Tait A."/>
            <person name="Berriman M."/>
            <person name="Allred D.R."/>
            <person name="Pain A."/>
        </authorList>
    </citation>
    <scope>NUCLEOTIDE SEQUENCE</scope>
    <source>
        <strain evidence="3">1802A</strain>
    </source>
</reference>
<accession>A0AAD9GL51</accession>
<organism evidence="3 4">
    <name type="scientific">Babesia divergens</name>
    <dbReference type="NCBI Taxonomy" id="32595"/>
    <lineage>
        <taxon>Eukaryota</taxon>
        <taxon>Sar</taxon>
        <taxon>Alveolata</taxon>
        <taxon>Apicomplexa</taxon>
        <taxon>Aconoidasida</taxon>
        <taxon>Piroplasmida</taxon>
        <taxon>Babesiidae</taxon>
        <taxon>Babesia</taxon>
    </lineage>
</organism>
<protein>
    <recommendedName>
        <fullName evidence="2">Helicase ATP-binding domain-containing protein</fullName>
    </recommendedName>
</protein>
<dbReference type="SUPFAM" id="SSF47370">
    <property type="entry name" value="Bromodomain"/>
    <property type="match status" value="1"/>
</dbReference>
<sequence length="1127" mass="128948">MDNNSYFNIVSELYNLSSQGVQSNDVRFRQLLSALSSAREMRGPLDDESCGIESTPNNPVNKEQFERLLEQIDVISNYLSVGSEVPDDLLRRCGVDVTSLRNEDTRDSSNRDEILYYAEVLHRNGDHWGSNLGWVEYNEVLSEHTLSYTIKAVNNLRSLIQYAMAKGTPDGFESVEIQIRELGMEAFADGFRVGGILRLDRFLLGLTRAERQLHLLTLQRNFKRTLRFVRHLYMAEPSSADAWNVRSQQRQWGNHINDFINRNREGERSRSMIAHSVAKHVRDMKKSAEMQDLMRNRGRMISLKDEDPETFQGFINEEKQKQFGVLCKMCDSYMRGLISVSVGSPPVNEDSSASPLYRHRGIVYDLKISVLETVRDLPHSLCAGDVLQEHHREGLTWLLCMYNHNLNGLLADDYRLDRVLHVISFLAYIRDMKAVNGPHLIVVPLASMQNNWLAAFEEWYPACRICVYEGGKYRRRCIRNAWSGGGAEKPNFDVLFVTDHVFVEDRNYIRRIKWDYAIVDGVRTLNDPSGDVLGVLNSGFSIRRRLLLATEPPSHNVQELWSIVNFLFPEMYNTTDKFLHWLQEPFIHIVRHDDLKDIKLTDEEGSLIAEIFSAVINPFMKRRTVESCPSITLGYCEKLVYCPMSGMQTKLFNFLKAANVYDKTFLFQNACNHPYTFCPDTFPCDDTVITSSGKFAMLDICLSRLIPAGHRVLILSPADNLLNLLEVFMHLRSIKYIRVDESESLEGCLAKVEAYNRNGSNLSVMLATKASCNNMMLVDTDTLICFEEGITGSYVTENSILKAQDALLLRLAVPNVTDDPYLTKYEVDPPQSKARPNTVHATSRRNDFTSDRLHSLAYLDRLLTRSTEDERHFYVSSLNRYLAQNVMLLDDLVFPPCLVKSLVNSGIFSVEYLQAIQGDDRLWDSVMDSYDIWSANPTESVLTRSQTILNPDYMLSKYNTITGLPLGYPIDRVNSIRGVADILWIAPTANLSHQRMLVINELIKKALDLAMKTPDFVIFTQPYMRDLYGDFLNHIANPVNLNEVFQLAETGSFLSLGGLNIYLQRMNSNVRACHGVRSPIFFKALRCYNGINSFILRHITYSLLCLNDKRHAAELQMLYEHLTTLHE</sequence>
<dbReference type="EMBL" id="JAHBMH010000003">
    <property type="protein sequence ID" value="KAK1940391.1"/>
    <property type="molecule type" value="Genomic_DNA"/>
</dbReference>
<dbReference type="PROSITE" id="PS51192">
    <property type="entry name" value="HELICASE_ATP_BIND_1"/>
    <property type="match status" value="1"/>
</dbReference>
<dbReference type="Pfam" id="PF00439">
    <property type="entry name" value="Bromodomain"/>
    <property type="match status" value="1"/>
</dbReference>
<dbReference type="InterPro" id="IPR038718">
    <property type="entry name" value="SNF2-like_sf"/>
</dbReference>
<dbReference type="PANTHER" id="PTHR10799">
    <property type="entry name" value="SNF2/RAD54 HELICASE FAMILY"/>
    <property type="match status" value="1"/>
</dbReference>
<dbReference type="InterPro" id="IPR000330">
    <property type="entry name" value="SNF2_N"/>
</dbReference>
<evidence type="ECO:0000313" key="3">
    <source>
        <dbReference type="EMBL" id="KAK1940391.1"/>
    </source>
</evidence>
<dbReference type="InterPro" id="IPR014001">
    <property type="entry name" value="Helicase_ATP-bd"/>
</dbReference>
<dbReference type="SUPFAM" id="SSF52540">
    <property type="entry name" value="P-loop containing nucleoside triphosphate hydrolases"/>
    <property type="match status" value="2"/>
</dbReference>
<gene>
    <name evidence="3" type="ORF">X943_003783</name>
</gene>
<evidence type="ECO:0000256" key="1">
    <source>
        <dbReference type="ARBA" id="ARBA00023117"/>
    </source>
</evidence>
<dbReference type="Gene3D" id="3.40.50.300">
    <property type="entry name" value="P-loop containing nucleotide triphosphate hydrolases"/>
    <property type="match status" value="1"/>
</dbReference>
<reference evidence="3" key="2">
    <citation type="submission" date="2021-05" db="EMBL/GenBank/DDBJ databases">
        <authorList>
            <person name="Pain A."/>
        </authorList>
    </citation>
    <scope>NUCLEOTIDE SEQUENCE</scope>
    <source>
        <strain evidence="3">1802A</strain>
    </source>
</reference>
<evidence type="ECO:0000259" key="2">
    <source>
        <dbReference type="PROSITE" id="PS51192"/>
    </source>
</evidence>
<comment type="caution">
    <text evidence="3">The sequence shown here is derived from an EMBL/GenBank/DDBJ whole genome shotgun (WGS) entry which is preliminary data.</text>
</comment>
<dbReference type="Proteomes" id="UP001195914">
    <property type="component" value="Unassembled WGS sequence"/>
</dbReference>
<dbReference type="InterPro" id="IPR001487">
    <property type="entry name" value="Bromodomain"/>
</dbReference>
<dbReference type="Pfam" id="PF00176">
    <property type="entry name" value="SNF2-rel_dom"/>
    <property type="match status" value="1"/>
</dbReference>
<proteinExistence type="predicted"/>
<dbReference type="InterPro" id="IPR036427">
    <property type="entry name" value="Bromodomain-like_sf"/>
</dbReference>
<dbReference type="InterPro" id="IPR027417">
    <property type="entry name" value="P-loop_NTPase"/>
</dbReference>